<gene>
    <name evidence="3" type="ordered locus">PFLU_3342</name>
</gene>
<dbReference type="EMBL" id="OV986001">
    <property type="protein sequence ID" value="CAI2797555.1"/>
    <property type="molecule type" value="Genomic_DNA"/>
</dbReference>
<keyword evidence="1" id="KW-0812">Transmembrane</keyword>
<sequence>MKPSQAPIFSVDHSKMKALIVPESMKLASIWVVWSFISMGFLGWTLWVVIKAVGSTESMSAWVQAIGSIGAILAAVAIARRGMMQQKEDKLFEGYGYMEKAFGVAAYASEVIAGASQYILQGVPTPPMLKYHSNLLEICLEDLKEIEYTRLEDLDVANAFLSLKRSVNLTRSAILLQLETNGGFAKSQVAAWGQNADREAKTMSAAIIRYLGRHPWLLDAAHAHHQSRRA</sequence>
<organism evidence="3">
    <name type="scientific">Pseudomonas fluorescens (strain SBW25)</name>
    <dbReference type="NCBI Taxonomy" id="216595"/>
    <lineage>
        <taxon>Bacteria</taxon>
        <taxon>Pseudomonadati</taxon>
        <taxon>Pseudomonadota</taxon>
        <taxon>Gammaproteobacteria</taxon>
        <taxon>Pseudomonadales</taxon>
        <taxon>Pseudomonadaceae</taxon>
        <taxon>Pseudomonas</taxon>
    </lineage>
</organism>
<evidence type="ECO:0000313" key="3">
    <source>
        <dbReference type="EMBL" id="CAY49566.1"/>
    </source>
</evidence>
<dbReference type="Proteomes" id="UP001152918">
    <property type="component" value="Chromosome"/>
</dbReference>
<dbReference type="HOGENOM" id="CLU_1203984_0_0_6"/>
<proteinExistence type="predicted"/>
<accession>C3KCZ4</accession>
<dbReference type="AlphaFoldDB" id="C3KCZ4"/>
<keyword evidence="1" id="KW-1133">Transmembrane helix</keyword>
<evidence type="ECO:0000313" key="2">
    <source>
        <dbReference type="EMBL" id="CAI2797555.1"/>
    </source>
</evidence>
<reference evidence="2" key="2">
    <citation type="submission" date="2023-10" db="EMBL/GenBank/DDBJ databases">
        <authorList>
            <person name="Fortmann-Grote C."/>
        </authorList>
    </citation>
    <scope>NUCLEOTIDE SEQUENCE</scope>
    <source>
        <strain evidence="2">SBW25</strain>
    </source>
</reference>
<reference evidence="3" key="1">
    <citation type="journal article" date="2009" name="Genome Biol.">
        <title>Genomic and genetic analyses of diversity and plant interactions of Pseudomonas fluorescens.</title>
        <authorList>
            <person name="Silby M.W."/>
            <person name="Cerdeno-Tarraga A.M."/>
            <person name="Vernikos G.S."/>
            <person name="Giddens S.R."/>
            <person name="Jackson R.W."/>
            <person name="Preston G.M."/>
            <person name="Zhang X.X."/>
            <person name="Moon C.D."/>
            <person name="Gehrig S.M."/>
            <person name="Godfrey S.A."/>
            <person name="Knight C.G."/>
            <person name="Malone J.G."/>
            <person name="Robinson Z."/>
            <person name="Spiers A.J."/>
            <person name="Harris S."/>
            <person name="Challis G.L."/>
            <person name="Yaxley A.M."/>
            <person name="Harris D."/>
            <person name="Seeger K."/>
            <person name="Murphy L."/>
            <person name="Rutter S."/>
            <person name="Squares R."/>
            <person name="Quail M.A."/>
            <person name="Saunders E."/>
            <person name="Mavromatis K."/>
            <person name="Brettin T.S."/>
            <person name="Bentley S.D."/>
            <person name="Hothersall J."/>
            <person name="Stephens E."/>
            <person name="Thomas C.M."/>
            <person name="Parkhill J."/>
            <person name="Levy S.B."/>
            <person name="Rainey P.B."/>
            <person name="Thomson N.R."/>
        </authorList>
    </citation>
    <scope>NUCLEOTIDE SEQUENCE [LARGE SCALE GENOMIC DNA]</scope>
    <source>
        <strain evidence="3">SBW25</strain>
    </source>
</reference>
<evidence type="ECO:0000256" key="1">
    <source>
        <dbReference type="SAM" id="Phobius"/>
    </source>
</evidence>
<keyword evidence="1" id="KW-0472">Membrane</keyword>
<dbReference type="EMBL" id="AM181176">
    <property type="protein sequence ID" value="CAY49566.1"/>
    <property type="molecule type" value="Genomic_DNA"/>
</dbReference>
<protein>
    <submittedName>
        <fullName evidence="3">Uncharacterized protein</fullName>
    </submittedName>
</protein>
<feature type="transmembrane region" description="Helical" evidence="1">
    <location>
        <begin position="61"/>
        <end position="79"/>
    </location>
</feature>
<dbReference type="KEGG" id="pfs:PFLU_3342"/>
<feature type="transmembrane region" description="Helical" evidence="1">
    <location>
        <begin position="27"/>
        <end position="49"/>
    </location>
</feature>
<name>C3KCZ4_PSEFS</name>